<evidence type="ECO:0000313" key="3">
    <source>
        <dbReference type="Proteomes" id="UP000192333"/>
    </source>
</evidence>
<proteinExistence type="predicted"/>
<dbReference type="AlphaFoldDB" id="A0A1W2H800"/>
<reference evidence="3" key="1">
    <citation type="submission" date="2017-04" db="EMBL/GenBank/DDBJ databases">
        <authorList>
            <person name="Varghese N."/>
            <person name="Submissions S."/>
        </authorList>
    </citation>
    <scope>NUCLEOTIDE SEQUENCE [LARGE SCALE GENOMIC DNA]</scope>
    <source>
        <strain evidence="3">DSM 16537</strain>
    </source>
</reference>
<evidence type="ECO:0008006" key="4">
    <source>
        <dbReference type="Google" id="ProtNLM"/>
    </source>
</evidence>
<feature type="signal peptide" evidence="1">
    <location>
        <begin position="1"/>
        <end position="20"/>
    </location>
</feature>
<organism evidence="2 3">
    <name type="scientific">Aquiflexum balticum DSM 16537</name>
    <dbReference type="NCBI Taxonomy" id="758820"/>
    <lineage>
        <taxon>Bacteria</taxon>
        <taxon>Pseudomonadati</taxon>
        <taxon>Bacteroidota</taxon>
        <taxon>Cytophagia</taxon>
        <taxon>Cytophagales</taxon>
        <taxon>Cyclobacteriaceae</taxon>
        <taxon>Aquiflexum</taxon>
    </lineage>
</organism>
<name>A0A1W2H800_9BACT</name>
<evidence type="ECO:0000313" key="2">
    <source>
        <dbReference type="EMBL" id="SMD44686.1"/>
    </source>
</evidence>
<evidence type="ECO:0000256" key="1">
    <source>
        <dbReference type="SAM" id="SignalP"/>
    </source>
</evidence>
<keyword evidence="3" id="KW-1185">Reference proteome</keyword>
<feature type="chain" id="PRO_5010698856" description="Outer membrane protein beta-barrel domain-containing protein" evidence="1">
    <location>
        <begin position="21"/>
        <end position="327"/>
    </location>
</feature>
<protein>
    <recommendedName>
        <fullName evidence="4">Outer membrane protein beta-barrel domain-containing protein</fullName>
    </recommendedName>
</protein>
<dbReference type="OrthoDB" id="976234at2"/>
<dbReference type="STRING" id="758820.SAMN00777080_3312"/>
<dbReference type="EMBL" id="LT838813">
    <property type="protein sequence ID" value="SMD44686.1"/>
    <property type="molecule type" value="Genomic_DNA"/>
</dbReference>
<accession>A0A1W2H800</accession>
<dbReference type="RefSeq" id="WP_084121478.1">
    <property type="nucleotide sequence ID" value="NZ_LT838813.1"/>
</dbReference>
<keyword evidence="1" id="KW-0732">Signal</keyword>
<gene>
    <name evidence="2" type="ORF">SAMN00777080_3312</name>
</gene>
<sequence>MKKVFLTLIAVCFGFQLLQAQDDIFGIDTKAKSKGRKSQSNLGNVFRNAIGNFSFELSTGGSFHTNQMIFNSQFPSQYPISQYRNLEEPGSVTANDTINFRRNQFAVPVNLGVKLNLFNTLIIGAGYGREFGRMENLRGDDFEFQFENSSYTLDRAFGSVGLVIFDAGKRAKYLNWRYKQYSSNNIYMQSEKNQRIRQHYPWRFLLEAEFGNLFMRQNFDSRVFVSEDPFYNIGLRIEKEFSEYARFFVKTGVEFRNFDFRTENLEEFQSIKQNLYLAQVGFSISLPSTKRCKVPGCGVVMRHVHDGIEYRGSSIFNFQNRKVGQWY</sequence>
<dbReference type="Proteomes" id="UP000192333">
    <property type="component" value="Chromosome I"/>
</dbReference>